<gene>
    <name evidence="1" type="ORF">FVE85_8860</name>
</gene>
<proteinExistence type="predicted"/>
<sequence length="117" mass="12999">MRTRWTYVVTCSTVRQLDIVECDDGVSLARGKDSKMLRMKVYNLAPSALVNTKEMQQQCSFTEGLSGYKQQTLLTDRKLHPSAAKTDALVHLLDTECVARRYSQPAAPKSSQTTAAS</sequence>
<accession>A0A5J4YQA9</accession>
<dbReference type="EMBL" id="VRMN01000007">
    <property type="protein sequence ID" value="KAA8493415.1"/>
    <property type="molecule type" value="Genomic_DNA"/>
</dbReference>
<reference evidence="2" key="1">
    <citation type="journal article" date="2019" name="Nat. Commun.">
        <title>Expansion of phycobilisome linker gene families in mesophilic red algae.</title>
        <authorList>
            <person name="Lee J."/>
            <person name="Kim D."/>
            <person name="Bhattacharya D."/>
            <person name="Yoon H.S."/>
        </authorList>
    </citation>
    <scope>NUCLEOTIDE SEQUENCE [LARGE SCALE GENOMIC DNA]</scope>
    <source>
        <strain evidence="2">CCMP 1328</strain>
    </source>
</reference>
<evidence type="ECO:0000313" key="1">
    <source>
        <dbReference type="EMBL" id="KAA8493415.1"/>
    </source>
</evidence>
<dbReference type="AlphaFoldDB" id="A0A5J4YQA9"/>
<name>A0A5J4YQA9_PORPP</name>
<protein>
    <submittedName>
        <fullName evidence="1">Uncharacterized protein</fullName>
    </submittedName>
</protein>
<organism evidence="1 2">
    <name type="scientific">Porphyridium purpureum</name>
    <name type="common">Red alga</name>
    <name type="synonym">Porphyridium cruentum</name>
    <dbReference type="NCBI Taxonomy" id="35688"/>
    <lineage>
        <taxon>Eukaryota</taxon>
        <taxon>Rhodophyta</taxon>
        <taxon>Bangiophyceae</taxon>
        <taxon>Porphyridiales</taxon>
        <taxon>Porphyridiaceae</taxon>
        <taxon>Porphyridium</taxon>
    </lineage>
</organism>
<keyword evidence="2" id="KW-1185">Reference proteome</keyword>
<comment type="caution">
    <text evidence="1">The sequence shown here is derived from an EMBL/GenBank/DDBJ whole genome shotgun (WGS) entry which is preliminary data.</text>
</comment>
<evidence type="ECO:0000313" key="2">
    <source>
        <dbReference type="Proteomes" id="UP000324585"/>
    </source>
</evidence>
<dbReference type="Proteomes" id="UP000324585">
    <property type="component" value="Unassembled WGS sequence"/>
</dbReference>